<dbReference type="SMART" id="SM00164">
    <property type="entry name" value="TBC"/>
    <property type="match status" value="1"/>
</dbReference>
<gene>
    <name evidence="4" type="ORF">L798_03739</name>
</gene>
<feature type="region of interest" description="Disordered" evidence="2">
    <location>
        <begin position="445"/>
        <end position="497"/>
    </location>
</feature>
<keyword evidence="5" id="KW-1185">Reference proteome</keyword>
<dbReference type="FunCoup" id="A0A067RW36">
    <property type="interactions" value="764"/>
</dbReference>
<dbReference type="SUPFAM" id="SSF47923">
    <property type="entry name" value="Ypt/Rab-GAP domain of gyp1p"/>
    <property type="match status" value="2"/>
</dbReference>
<keyword evidence="1" id="KW-0343">GTPase activation</keyword>
<feature type="domain" description="Rab-GAP TBC" evidence="3">
    <location>
        <begin position="83"/>
        <end position="358"/>
    </location>
</feature>
<dbReference type="Gene3D" id="1.10.8.270">
    <property type="entry name" value="putative rabgap domain of human tbc1 domain family member 14 like domains"/>
    <property type="match status" value="1"/>
</dbReference>
<name>A0A067RW36_ZOONE</name>
<dbReference type="AlphaFoldDB" id="A0A067RW36"/>
<dbReference type="STRING" id="136037.A0A067RW36"/>
<dbReference type="InterPro" id="IPR000195">
    <property type="entry name" value="Rab-GAP-TBC_dom"/>
</dbReference>
<dbReference type="Pfam" id="PF00566">
    <property type="entry name" value="RabGAP-TBC"/>
    <property type="match status" value="2"/>
</dbReference>
<evidence type="ECO:0000313" key="4">
    <source>
        <dbReference type="EMBL" id="KDR24084.1"/>
    </source>
</evidence>
<feature type="compositionally biased region" description="Basic and acidic residues" evidence="2">
    <location>
        <begin position="1"/>
        <end position="12"/>
    </location>
</feature>
<accession>A0A067RW36</accession>
<evidence type="ECO:0000256" key="1">
    <source>
        <dbReference type="ARBA" id="ARBA00022468"/>
    </source>
</evidence>
<feature type="region of interest" description="Disordered" evidence="2">
    <location>
        <begin position="1"/>
        <end position="49"/>
    </location>
</feature>
<dbReference type="PROSITE" id="PS50086">
    <property type="entry name" value="TBC_RABGAP"/>
    <property type="match status" value="1"/>
</dbReference>
<evidence type="ECO:0000313" key="5">
    <source>
        <dbReference type="Proteomes" id="UP000027135"/>
    </source>
</evidence>
<dbReference type="FunFam" id="1.10.472.80:FF:000038">
    <property type="entry name" value="TBC1 domain family member 5"/>
    <property type="match status" value="1"/>
</dbReference>
<dbReference type="EMBL" id="KK852427">
    <property type="protein sequence ID" value="KDR24084.1"/>
    <property type="molecule type" value="Genomic_DNA"/>
</dbReference>
<proteinExistence type="predicted"/>
<dbReference type="PANTHER" id="PTHR22957:SF337">
    <property type="entry name" value="TBC1 DOMAIN FAMILY MEMBER 5"/>
    <property type="match status" value="1"/>
</dbReference>
<dbReference type="OMA" id="ITFMQER"/>
<dbReference type="InParanoid" id="A0A067RW36"/>
<evidence type="ECO:0000259" key="3">
    <source>
        <dbReference type="PROSITE" id="PS50086"/>
    </source>
</evidence>
<dbReference type="GO" id="GO:0005737">
    <property type="term" value="C:cytoplasm"/>
    <property type="evidence" value="ECO:0007669"/>
    <property type="project" value="UniProtKB-ARBA"/>
</dbReference>
<protein>
    <submittedName>
        <fullName evidence="4">TBC1 domain family member 5</fullName>
    </submittedName>
</protein>
<feature type="region of interest" description="Disordered" evidence="2">
    <location>
        <begin position="647"/>
        <end position="670"/>
    </location>
</feature>
<dbReference type="Proteomes" id="UP000027135">
    <property type="component" value="Unassembled WGS sequence"/>
</dbReference>
<organism evidence="4 5">
    <name type="scientific">Zootermopsis nevadensis</name>
    <name type="common">Dampwood termite</name>
    <dbReference type="NCBI Taxonomy" id="136037"/>
    <lineage>
        <taxon>Eukaryota</taxon>
        <taxon>Metazoa</taxon>
        <taxon>Ecdysozoa</taxon>
        <taxon>Arthropoda</taxon>
        <taxon>Hexapoda</taxon>
        <taxon>Insecta</taxon>
        <taxon>Pterygota</taxon>
        <taxon>Neoptera</taxon>
        <taxon>Polyneoptera</taxon>
        <taxon>Dictyoptera</taxon>
        <taxon>Blattodea</taxon>
        <taxon>Blattoidea</taxon>
        <taxon>Termitoidae</taxon>
        <taxon>Termopsidae</taxon>
        <taxon>Zootermopsis</taxon>
    </lineage>
</organism>
<dbReference type="PANTHER" id="PTHR22957">
    <property type="entry name" value="TBC1 DOMAIN FAMILY MEMBER GTPASE-ACTIVATING PROTEIN"/>
    <property type="match status" value="1"/>
</dbReference>
<sequence>MLNEKDETRDCNLPDQQGIRTLNEDEDEHTAERSSISTPEKITCDSPERNASVHKYEEEWAQLYRRDDPDLGELRRRAVLGNLRASRFRSVCWRCLLGVFSPDTTQWLSQLRQQRHHYAEVLKELSLDPWHRSQPEDNPLSQKAESIWHQYFCDKELQAVIRQDVIRTFPGVDFFRKEMIQDAMVNILFCYARENPAMCYRQGMHEILAPLLFVLHCDHQALLHTREQVTVSGVTAEVLDPTFIQEDAYTIFCRIMCGIESCYRINDLTPTPTGYFPANIQSPFGNGSQNQSENEVVAQLNWIRDNLLAPADPQLYEHLQQLDIPLPLFGIRWLRLLFGREFPLQDLLVLWDAIFAEGENFELVNYIVVAMLIAIKYQLLNGDYTTCMTYLMRYPGAVDITYIIEHALFLRDPQKYCLPAMTSFPKLPMVTVGGRTDLNRAAGQHTGVADKELPKKVSQTSQGASLSGRLKKLSKRPDHWLGGKHTQKGGTTGGRSDADATIVDGYTLDDPALLRAEVQHAHAIMSLCRMKLLQYHSLLQRSFPPTASAEAMQAVDGLQELCSLLKSHSRLHKPLEVEPAYEAGETRIDKQSVMVQRAVSPPTQLALCQNQEKQKMAAAKRKDVRMPPPKSDVDMKLLSITEGLCESVHGAPSKDPLGTGYDTEGEPPFT</sequence>
<reference evidence="4 5" key="1">
    <citation type="journal article" date="2014" name="Nat. Commun.">
        <title>Molecular traces of alternative social organization in a termite genome.</title>
        <authorList>
            <person name="Terrapon N."/>
            <person name="Li C."/>
            <person name="Robertson H.M."/>
            <person name="Ji L."/>
            <person name="Meng X."/>
            <person name="Booth W."/>
            <person name="Chen Z."/>
            <person name="Childers C.P."/>
            <person name="Glastad K.M."/>
            <person name="Gokhale K."/>
            <person name="Gowin J."/>
            <person name="Gronenberg W."/>
            <person name="Hermansen R.A."/>
            <person name="Hu H."/>
            <person name="Hunt B.G."/>
            <person name="Huylmans A.K."/>
            <person name="Khalil S.M."/>
            <person name="Mitchell R.D."/>
            <person name="Munoz-Torres M.C."/>
            <person name="Mustard J.A."/>
            <person name="Pan H."/>
            <person name="Reese J.T."/>
            <person name="Scharf M.E."/>
            <person name="Sun F."/>
            <person name="Vogel H."/>
            <person name="Xiao J."/>
            <person name="Yang W."/>
            <person name="Yang Z."/>
            <person name="Yang Z."/>
            <person name="Zhou J."/>
            <person name="Zhu J."/>
            <person name="Brent C.S."/>
            <person name="Elsik C.G."/>
            <person name="Goodisman M.A."/>
            <person name="Liberles D.A."/>
            <person name="Roe R.M."/>
            <person name="Vargo E.L."/>
            <person name="Vilcinskas A."/>
            <person name="Wang J."/>
            <person name="Bornberg-Bauer E."/>
            <person name="Korb J."/>
            <person name="Zhang G."/>
            <person name="Liebig J."/>
        </authorList>
    </citation>
    <scope>NUCLEOTIDE SEQUENCE [LARGE SCALE GENOMIC DNA]</scope>
    <source>
        <tissue evidence="4">Whole organism</tissue>
    </source>
</reference>
<dbReference type="Gene3D" id="1.10.472.80">
    <property type="entry name" value="Ypt/Rab-GAP domain of gyp1p, domain 3"/>
    <property type="match status" value="1"/>
</dbReference>
<dbReference type="GO" id="GO:0005096">
    <property type="term" value="F:GTPase activator activity"/>
    <property type="evidence" value="ECO:0007669"/>
    <property type="project" value="UniProtKB-KW"/>
</dbReference>
<dbReference type="FunFam" id="1.10.8.270:FF:000011">
    <property type="entry name" value="TBC1 domain family member 5"/>
    <property type="match status" value="1"/>
</dbReference>
<evidence type="ECO:0000256" key="2">
    <source>
        <dbReference type="SAM" id="MobiDB-lite"/>
    </source>
</evidence>
<dbReference type="InterPro" id="IPR035969">
    <property type="entry name" value="Rab-GAP_TBC_sf"/>
</dbReference>
<dbReference type="eggNOG" id="KOG1091">
    <property type="taxonomic scope" value="Eukaryota"/>
</dbReference>